<evidence type="ECO:0000313" key="1">
    <source>
        <dbReference type="Proteomes" id="UP000813463"/>
    </source>
</evidence>
<dbReference type="RefSeq" id="XP_021843181.2">
    <property type="nucleotide sequence ID" value="XM_021987489.2"/>
</dbReference>
<sequence>MGKLLLRVSNTMEFYWLEKRIVLPVKKLCRRLAARLGFQKRGILILSQEVKACEYEDVRIMWEMLKKSETTTTSTNEVTRSNSSPKWLKNKPLRNAVAWARSSTCLSNKFW</sequence>
<dbReference type="AlphaFoldDB" id="A0A9R0I5Q8"/>
<dbReference type="PANTHER" id="PTHR33181:SF4">
    <property type="entry name" value="OVULE PROTEIN"/>
    <property type="match status" value="1"/>
</dbReference>
<accession>A0A9R0I5Q8</accession>
<evidence type="ECO:0000313" key="2">
    <source>
        <dbReference type="RefSeq" id="XP_021843181.2"/>
    </source>
</evidence>
<name>A0A9R0I5Q8_SPIOL</name>
<keyword evidence="1" id="KW-1185">Reference proteome</keyword>
<proteinExistence type="predicted"/>
<dbReference type="KEGG" id="soe:110783172"/>
<reference evidence="1" key="1">
    <citation type="journal article" date="2021" name="Nat. Commun.">
        <title>Genomic analyses provide insights into spinach domestication and the genetic basis of agronomic traits.</title>
        <authorList>
            <person name="Cai X."/>
            <person name="Sun X."/>
            <person name="Xu C."/>
            <person name="Sun H."/>
            <person name="Wang X."/>
            <person name="Ge C."/>
            <person name="Zhang Z."/>
            <person name="Wang Q."/>
            <person name="Fei Z."/>
            <person name="Jiao C."/>
            <person name="Wang Q."/>
        </authorList>
    </citation>
    <scope>NUCLEOTIDE SEQUENCE [LARGE SCALE GENOMIC DNA]</scope>
    <source>
        <strain evidence="1">cv. Varoflay</strain>
    </source>
</reference>
<reference evidence="2" key="2">
    <citation type="submission" date="2025-08" db="UniProtKB">
        <authorList>
            <consortium name="RefSeq"/>
        </authorList>
    </citation>
    <scope>IDENTIFICATION</scope>
    <source>
        <tissue evidence="2">Leaf</tissue>
    </source>
</reference>
<protein>
    <submittedName>
        <fullName evidence="2">Uncharacterized protein</fullName>
    </submittedName>
</protein>
<dbReference type="Proteomes" id="UP000813463">
    <property type="component" value="Chromosome 5"/>
</dbReference>
<dbReference type="PANTHER" id="PTHR33181">
    <property type="entry name" value="OS01G0778500 PROTEIN"/>
    <property type="match status" value="1"/>
</dbReference>
<organism evidence="1 2">
    <name type="scientific">Spinacia oleracea</name>
    <name type="common">Spinach</name>
    <dbReference type="NCBI Taxonomy" id="3562"/>
    <lineage>
        <taxon>Eukaryota</taxon>
        <taxon>Viridiplantae</taxon>
        <taxon>Streptophyta</taxon>
        <taxon>Embryophyta</taxon>
        <taxon>Tracheophyta</taxon>
        <taxon>Spermatophyta</taxon>
        <taxon>Magnoliopsida</taxon>
        <taxon>eudicotyledons</taxon>
        <taxon>Gunneridae</taxon>
        <taxon>Pentapetalae</taxon>
        <taxon>Caryophyllales</taxon>
        <taxon>Chenopodiaceae</taxon>
        <taxon>Chenopodioideae</taxon>
        <taxon>Anserineae</taxon>
        <taxon>Spinacia</taxon>
    </lineage>
</organism>
<dbReference type="GeneID" id="110783172"/>
<gene>
    <name evidence="2" type="primary">LOC110783172</name>
</gene>